<accession>F6HJ15</accession>
<dbReference type="Proteomes" id="UP000009183">
    <property type="component" value="Chromosome 2"/>
</dbReference>
<evidence type="ECO:0000256" key="1">
    <source>
        <dbReference type="SAM" id="MobiDB-lite"/>
    </source>
</evidence>
<evidence type="ECO:0000313" key="2">
    <source>
        <dbReference type="EMBL" id="CCB52212.1"/>
    </source>
</evidence>
<protein>
    <submittedName>
        <fullName evidence="2">Uncharacterized protein</fullName>
    </submittedName>
</protein>
<dbReference type="EMBL" id="FN595769">
    <property type="protein sequence ID" value="CCB52212.1"/>
    <property type="molecule type" value="Genomic_DNA"/>
</dbReference>
<dbReference type="HOGENOM" id="CLU_3425443_0_0_1"/>
<gene>
    <name evidence="2" type="ordered locus">VIT_02s0087g00920</name>
</gene>
<name>F6HJ15_VITVI</name>
<feature type="region of interest" description="Disordered" evidence="1">
    <location>
        <begin position="1"/>
        <end position="22"/>
    </location>
</feature>
<keyword evidence="3" id="KW-1185">Reference proteome</keyword>
<dbReference type="PaxDb" id="29760-VIT_02s0087g00920.t01"/>
<sequence>MATSLGITRGLRQESLLSPTRV</sequence>
<organism evidence="2 3">
    <name type="scientific">Vitis vinifera</name>
    <name type="common">Grape</name>
    <dbReference type="NCBI Taxonomy" id="29760"/>
    <lineage>
        <taxon>Eukaryota</taxon>
        <taxon>Viridiplantae</taxon>
        <taxon>Streptophyta</taxon>
        <taxon>Embryophyta</taxon>
        <taxon>Tracheophyta</taxon>
        <taxon>Spermatophyta</taxon>
        <taxon>Magnoliopsida</taxon>
        <taxon>eudicotyledons</taxon>
        <taxon>Gunneridae</taxon>
        <taxon>Pentapetalae</taxon>
        <taxon>rosids</taxon>
        <taxon>Vitales</taxon>
        <taxon>Vitaceae</taxon>
        <taxon>Viteae</taxon>
        <taxon>Vitis</taxon>
    </lineage>
</organism>
<dbReference type="AlphaFoldDB" id="F6HJ15"/>
<reference evidence="3" key="1">
    <citation type="journal article" date="2007" name="Nature">
        <title>The grapevine genome sequence suggests ancestral hexaploidization in major angiosperm phyla.</title>
        <authorList>
            <consortium name="The French-Italian Public Consortium for Grapevine Genome Characterization."/>
            <person name="Jaillon O."/>
            <person name="Aury J.-M."/>
            <person name="Noel B."/>
            <person name="Policriti A."/>
            <person name="Clepet C."/>
            <person name="Casagrande A."/>
            <person name="Choisne N."/>
            <person name="Aubourg S."/>
            <person name="Vitulo N."/>
            <person name="Jubin C."/>
            <person name="Vezzi A."/>
            <person name="Legeai F."/>
            <person name="Hugueney P."/>
            <person name="Dasilva C."/>
            <person name="Horner D."/>
            <person name="Mica E."/>
            <person name="Jublot D."/>
            <person name="Poulain J."/>
            <person name="Bruyere C."/>
            <person name="Billault A."/>
            <person name="Segurens B."/>
            <person name="Gouyvenoux M."/>
            <person name="Ugarte E."/>
            <person name="Cattonaro F."/>
            <person name="Anthouard V."/>
            <person name="Vico V."/>
            <person name="Del Fabbro C."/>
            <person name="Alaux M."/>
            <person name="Di Gaspero G."/>
            <person name="Dumas V."/>
            <person name="Felice N."/>
            <person name="Paillard S."/>
            <person name="Juman I."/>
            <person name="Moroldo M."/>
            <person name="Scalabrin S."/>
            <person name="Canaguier A."/>
            <person name="Le Clainche I."/>
            <person name="Malacrida G."/>
            <person name="Durand E."/>
            <person name="Pesole G."/>
            <person name="Laucou V."/>
            <person name="Chatelet P."/>
            <person name="Merdinoglu D."/>
            <person name="Delledonne M."/>
            <person name="Pezzotti M."/>
            <person name="Lecharny A."/>
            <person name="Scarpelli C."/>
            <person name="Artiguenave F."/>
            <person name="Pe M.E."/>
            <person name="Valle G."/>
            <person name="Morgante M."/>
            <person name="Caboche M."/>
            <person name="Adam-Blondon A.-F."/>
            <person name="Weissenbach J."/>
            <person name="Quetier F."/>
            <person name="Wincker P."/>
        </authorList>
    </citation>
    <scope>NUCLEOTIDE SEQUENCE [LARGE SCALE GENOMIC DNA]</scope>
    <source>
        <strain evidence="3">cv. Pinot noir / PN40024</strain>
    </source>
</reference>
<proteinExistence type="predicted"/>
<dbReference type="InParanoid" id="F6HJ15"/>
<evidence type="ECO:0000313" key="3">
    <source>
        <dbReference type="Proteomes" id="UP000009183"/>
    </source>
</evidence>